<gene>
    <name evidence="1" type="ORF">GXP67_00035</name>
</gene>
<organism evidence="1 2">
    <name type="scientific">Rhodocytophaga rosea</name>
    <dbReference type="NCBI Taxonomy" id="2704465"/>
    <lineage>
        <taxon>Bacteria</taxon>
        <taxon>Pseudomonadati</taxon>
        <taxon>Bacteroidota</taxon>
        <taxon>Cytophagia</taxon>
        <taxon>Cytophagales</taxon>
        <taxon>Rhodocytophagaceae</taxon>
        <taxon>Rhodocytophaga</taxon>
    </lineage>
</organism>
<dbReference type="Gene3D" id="3.30.530.20">
    <property type="match status" value="1"/>
</dbReference>
<sequence>MKLTFIINKPAHIIFDYLTDMQKFVSVHPVITKINPIEKSTYLIYETLKVGFIPISFTYPVTVESNRAEKTITIRATVMRMTKIEMNFIIKEDKAFSIVEETIHFQSPLPLQSIMESIFKKQHRLLFNNIELLQ</sequence>
<dbReference type="SUPFAM" id="SSF55961">
    <property type="entry name" value="Bet v1-like"/>
    <property type="match status" value="1"/>
</dbReference>
<evidence type="ECO:0000313" key="2">
    <source>
        <dbReference type="Proteomes" id="UP000480178"/>
    </source>
</evidence>
<dbReference type="InterPro" id="IPR023393">
    <property type="entry name" value="START-like_dom_sf"/>
</dbReference>
<accession>A0A6C0GB71</accession>
<dbReference type="AlphaFoldDB" id="A0A6C0GB71"/>
<keyword evidence="2" id="KW-1185">Reference proteome</keyword>
<proteinExistence type="predicted"/>
<protein>
    <recommendedName>
        <fullName evidence="3">SRPBCC family protein</fullName>
    </recommendedName>
</protein>
<reference evidence="1 2" key="1">
    <citation type="submission" date="2020-01" db="EMBL/GenBank/DDBJ databases">
        <authorList>
            <person name="Kim M.K."/>
        </authorList>
    </citation>
    <scope>NUCLEOTIDE SEQUENCE [LARGE SCALE GENOMIC DNA]</scope>
    <source>
        <strain evidence="1 2">172606-1</strain>
    </source>
</reference>
<dbReference type="KEGG" id="rhoz:GXP67_00035"/>
<dbReference type="EMBL" id="CP048222">
    <property type="protein sequence ID" value="QHT65176.1"/>
    <property type="molecule type" value="Genomic_DNA"/>
</dbReference>
<dbReference type="Proteomes" id="UP000480178">
    <property type="component" value="Chromosome"/>
</dbReference>
<name>A0A6C0GB71_9BACT</name>
<evidence type="ECO:0000313" key="1">
    <source>
        <dbReference type="EMBL" id="QHT65176.1"/>
    </source>
</evidence>
<dbReference type="RefSeq" id="WP_162441264.1">
    <property type="nucleotide sequence ID" value="NZ_CP048222.1"/>
</dbReference>
<evidence type="ECO:0008006" key="3">
    <source>
        <dbReference type="Google" id="ProtNLM"/>
    </source>
</evidence>